<organism evidence="2 3">
    <name type="scientific">Ephemerocybe angulata</name>
    <dbReference type="NCBI Taxonomy" id="980116"/>
    <lineage>
        <taxon>Eukaryota</taxon>
        <taxon>Fungi</taxon>
        <taxon>Dikarya</taxon>
        <taxon>Basidiomycota</taxon>
        <taxon>Agaricomycotina</taxon>
        <taxon>Agaricomycetes</taxon>
        <taxon>Agaricomycetidae</taxon>
        <taxon>Agaricales</taxon>
        <taxon>Agaricineae</taxon>
        <taxon>Psathyrellaceae</taxon>
        <taxon>Ephemerocybe</taxon>
    </lineage>
</organism>
<dbReference type="SUPFAM" id="SSF51735">
    <property type="entry name" value="NAD(P)-binding Rossmann-fold domains"/>
    <property type="match status" value="1"/>
</dbReference>
<dbReference type="Pfam" id="PF05368">
    <property type="entry name" value="NmrA"/>
    <property type="match status" value="1"/>
</dbReference>
<dbReference type="InterPro" id="IPR036291">
    <property type="entry name" value="NAD(P)-bd_dom_sf"/>
</dbReference>
<dbReference type="InterPro" id="IPR051783">
    <property type="entry name" value="NAD(P)-dependent_oxidoreduct"/>
</dbReference>
<comment type="caution">
    <text evidence="2">The sequence shown here is derived from an EMBL/GenBank/DDBJ whole genome shotgun (WGS) entry which is preliminary data.</text>
</comment>
<protein>
    <recommendedName>
        <fullName evidence="1">NmrA-like domain-containing protein</fullName>
    </recommendedName>
</protein>
<accession>A0A8H6I0P4</accession>
<evidence type="ECO:0000313" key="2">
    <source>
        <dbReference type="EMBL" id="KAF6756748.1"/>
    </source>
</evidence>
<dbReference type="InterPro" id="IPR008030">
    <property type="entry name" value="NmrA-like"/>
</dbReference>
<dbReference type="OrthoDB" id="2130169at2759"/>
<dbReference type="GO" id="GO:0004029">
    <property type="term" value="F:aldehyde dehydrogenase (NAD+) activity"/>
    <property type="evidence" value="ECO:0007669"/>
    <property type="project" value="TreeGrafter"/>
</dbReference>
<evidence type="ECO:0000313" key="3">
    <source>
        <dbReference type="Proteomes" id="UP000521943"/>
    </source>
</evidence>
<reference evidence="2 3" key="1">
    <citation type="submission" date="2020-07" db="EMBL/GenBank/DDBJ databases">
        <title>Comparative genomics of pyrophilous fungi reveals a link between fire events and developmental genes.</title>
        <authorList>
            <consortium name="DOE Joint Genome Institute"/>
            <person name="Steindorff A.S."/>
            <person name="Carver A."/>
            <person name="Calhoun S."/>
            <person name="Stillman K."/>
            <person name="Liu H."/>
            <person name="Lipzen A."/>
            <person name="Pangilinan J."/>
            <person name="Labutti K."/>
            <person name="Bruns T.D."/>
            <person name="Grigoriev I.V."/>
        </authorList>
    </citation>
    <scope>NUCLEOTIDE SEQUENCE [LARGE SCALE GENOMIC DNA]</scope>
    <source>
        <strain evidence="2 3">CBS 144469</strain>
    </source>
</reference>
<proteinExistence type="predicted"/>
<sequence>MSTTKILITGVTGYIGGSVLGRLLVHPESKSFEIVALVRSAEKAAKISTLGVKTVLGDYDNLALLTELASNADVVFEIVDCDRLPPNEALIQGAKQRFEATGKAPILIHTVPFIMDDAHGLHGNHKVYSDLQSDEIEALPDTALHRNVDLAYLKADKEGFAKAYFITPGTVWGLAKGPLVDLGVQHNQSIQIPYLLKASIARKKAGYIGLGKNIWPIVSNADTADLHLTVFNAIRKNPETVGHGRDGFYFAENGEYIAYEASEAAGKALKELGIADSEEITPFSEEEALKYFGPYWFAFATNSLARGERSRAVGWKPVNGKDDFLASIKPEIVEILKASPQK</sequence>
<dbReference type="Proteomes" id="UP000521943">
    <property type="component" value="Unassembled WGS sequence"/>
</dbReference>
<dbReference type="GO" id="GO:0005737">
    <property type="term" value="C:cytoplasm"/>
    <property type="evidence" value="ECO:0007669"/>
    <property type="project" value="TreeGrafter"/>
</dbReference>
<dbReference type="Gene3D" id="3.40.50.720">
    <property type="entry name" value="NAD(P)-binding Rossmann-like Domain"/>
    <property type="match status" value="1"/>
</dbReference>
<gene>
    <name evidence="2" type="ORF">DFP72DRAFT_893668</name>
</gene>
<name>A0A8H6I0P4_9AGAR</name>
<dbReference type="EMBL" id="JACGCI010000025">
    <property type="protein sequence ID" value="KAF6756748.1"/>
    <property type="molecule type" value="Genomic_DNA"/>
</dbReference>
<dbReference type="PANTHER" id="PTHR48079:SF6">
    <property type="entry name" value="NAD(P)-BINDING DOMAIN-CONTAINING PROTEIN-RELATED"/>
    <property type="match status" value="1"/>
</dbReference>
<feature type="domain" description="NmrA-like" evidence="1">
    <location>
        <begin position="3"/>
        <end position="82"/>
    </location>
</feature>
<evidence type="ECO:0000259" key="1">
    <source>
        <dbReference type="Pfam" id="PF05368"/>
    </source>
</evidence>
<dbReference type="PANTHER" id="PTHR48079">
    <property type="entry name" value="PROTEIN YEEZ"/>
    <property type="match status" value="1"/>
</dbReference>
<dbReference type="AlphaFoldDB" id="A0A8H6I0P4"/>
<keyword evidence="3" id="KW-1185">Reference proteome</keyword>